<dbReference type="InterPro" id="IPR036397">
    <property type="entry name" value="RNaseH_sf"/>
</dbReference>
<dbReference type="GeneID" id="20804140"/>
<dbReference type="OrthoDB" id="104542at2759"/>
<organism evidence="1">
    <name type="scientific">Aphanomyces astaci</name>
    <name type="common">Crayfish plague agent</name>
    <dbReference type="NCBI Taxonomy" id="112090"/>
    <lineage>
        <taxon>Eukaryota</taxon>
        <taxon>Sar</taxon>
        <taxon>Stramenopiles</taxon>
        <taxon>Oomycota</taxon>
        <taxon>Saprolegniomycetes</taxon>
        <taxon>Saprolegniales</taxon>
        <taxon>Verrucalvaceae</taxon>
        <taxon>Aphanomyces</taxon>
    </lineage>
</organism>
<accession>W4H7A4</accession>
<reference evidence="1" key="1">
    <citation type="submission" date="2013-12" db="EMBL/GenBank/DDBJ databases">
        <title>The Genome Sequence of Aphanomyces astaci APO3.</title>
        <authorList>
            <consortium name="The Broad Institute Genomics Platform"/>
            <person name="Russ C."/>
            <person name="Tyler B."/>
            <person name="van West P."/>
            <person name="Dieguez-Uribeondo J."/>
            <person name="Young S.K."/>
            <person name="Zeng Q."/>
            <person name="Gargeya S."/>
            <person name="Fitzgerald M."/>
            <person name="Abouelleil A."/>
            <person name="Alvarado L."/>
            <person name="Chapman S.B."/>
            <person name="Gainer-Dewar J."/>
            <person name="Goldberg J."/>
            <person name="Griggs A."/>
            <person name="Gujja S."/>
            <person name="Hansen M."/>
            <person name="Howarth C."/>
            <person name="Imamovic A."/>
            <person name="Ireland A."/>
            <person name="Larimer J."/>
            <person name="McCowan C."/>
            <person name="Murphy C."/>
            <person name="Pearson M."/>
            <person name="Poon T.W."/>
            <person name="Priest M."/>
            <person name="Roberts A."/>
            <person name="Saif S."/>
            <person name="Shea T."/>
            <person name="Sykes S."/>
            <person name="Wortman J."/>
            <person name="Nusbaum C."/>
            <person name="Birren B."/>
        </authorList>
    </citation>
    <scope>NUCLEOTIDE SEQUENCE [LARGE SCALE GENOMIC DNA]</scope>
    <source>
        <strain evidence="1">APO3</strain>
    </source>
</reference>
<dbReference type="VEuPathDB" id="FungiDB:H257_02144"/>
<proteinExistence type="predicted"/>
<name>W4H7A4_APHAT</name>
<dbReference type="AlphaFoldDB" id="W4H7A4"/>
<evidence type="ECO:0000313" key="1">
    <source>
        <dbReference type="EMBL" id="ETV87169.1"/>
    </source>
</evidence>
<dbReference type="Gene3D" id="3.30.420.10">
    <property type="entry name" value="Ribonuclease H-like superfamily/Ribonuclease H"/>
    <property type="match status" value="1"/>
</dbReference>
<dbReference type="EMBL" id="KI913116">
    <property type="protein sequence ID" value="ETV87169.1"/>
    <property type="molecule type" value="Genomic_DNA"/>
</dbReference>
<dbReference type="InterPro" id="IPR052338">
    <property type="entry name" value="Transposase_5"/>
</dbReference>
<evidence type="ECO:0008006" key="2">
    <source>
        <dbReference type="Google" id="ProtNLM"/>
    </source>
</evidence>
<sequence>MKTVAVMRETYKAMLIDRVIPAIPTKWQVVSRRPSRFSKTTRGRMRLLMTPTLLLSASLEDIVAATEAAWEHVSPLMLNKNFLTMQKCLEEIMPNKGGNDCKTPHMKKLTDKHKKARIQWAQEMLVHGTEQWYTVVINDEKKFNSDGPYGLKHYWHDIRKENAIFSWSQSGDGSVMVWGVFSPMEKTELACLEDLQDSGAYLGTLSDYLFPYIDDYYGRDCVCQHGNASIHASRETKAFLNEHGVRVIEWPAKSLDLNPIENMRGVLARAVYVQFATKPDLVAAISKAWDEIGQNLIEKLLQSMPNRCVSVIELKGGKTKY</sequence>
<dbReference type="RefSeq" id="XP_009823968.1">
    <property type="nucleotide sequence ID" value="XM_009825666.1"/>
</dbReference>
<dbReference type="PANTHER" id="PTHR23022">
    <property type="entry name" value="TRANSPOSABLE ELEMENT-RELATED"/>
    <property type="match status" value="1"/>
</dbReference>
<dbReference type="PANTHER" id="PTHR23022:SF129">
    <property type="entry name" value="TRANSPOSABLE ELEMENT TC3 TRANSPOSASE"/>
    <property type="match status" value="1"/>
</dbReference>
<protein>
    <recommendedName>
        <fullName evidence="2">Tc1-like transposase DDE domain-containing protein</fullName>
    </recommendedName>
</protein>
<dbReference type="GO" id="GO:0003676">
    <property type="term" value="F:nucleic acid binding"/>
    <property type="evidence" value="ECO:0007669"/>
    <property type="project" value="InterPro"/>
</dbReference>
<gene>
    <name evidence="1" type="ORF">H257_02144</name>
</gene>